<dbReference type="Proteomes" id="UP000662814">
    <property type="component" value="Chromosome"/>
</dbReference>
<keyword evidence="2" id="KW-1185">Reference proteome</keyword>
<protein>
    <recommendedName>
        <fullName evidence="3">SipW-cognate class signal peptide</fullName>
    </recommendedName>
</protein>
<dbReference type="EMBL" id="CP061169">
    <property type="protein sequence ID" value="QPZ40314.1"/>
    <property type="molecule type" value="Genomic_DNA"/>
</dbReference>
<proteinExistence type="predicted"/>
<evidence type="ECO:0008006" key="3">
    <source>
        <dbReference type="Google" id="ProtNLM"/>
    </source>
</evidence>
<reference evidence="1 2" key="1">
    <citation type="submission" date="2020-12" db="EMBL/GenBank/DDBJ databases">
        <title>Microbacterium sp. HY060.</title>
        <authorList>
            <person name="Zhou J."/>
        </authorList>
    </citation>
    <scope>NUCLEOTIDE SEQUENCE [LARGE SCALE GENOMIC DNA]</scope>
    <source>
        <strain evidence="1 2">HY60</strain>
    </source>
</reference>
<sequence length="171" mass="17363">MLAGGLVLGVGAAITLAAWNDSEVATGTFAAGNFGIEGSTNGTEFSEHEDEANAATLEFEVGADSLSPDDSVYEGFAVRLISTSDYAADVTVTQDTSSALVGTTASYVYTDSTTCDATTFAAGADDGAAFSLTALNTPVFVCFQVSADDTLVQGATGSITWTFDAVSTTEL</sequence>
<dbReference type="InterPro" id="IPR023833">
    <property type="entry name" value="Signal_pept_SipW-depend-type"/>
</dbReference>
<evidence type="ECO:0000313" key="1">
    <source>
        <dbReference type="EMBL" id="QPZ40314.1"/>
    </source>
</evidence>
<dbReference type="NCBIfam" id="TIGR04088">
    <property type="entry name" value="cognate_SipW"/>
    <property type="match status" value="1"/>
</dbReference>
<organism evidence="1 2">
    <name type="scientific">Paramicrobacterium chengjingii</name>
    <dbReference type="NCBI Taxonomy" id="2769067"/>
    <lineage>
        <taxon>Bacteria</taxon>
        <taxon>Bacillati</taxon>
        <taxon>Actinomycetota</taxon>
        <taxon>Actinomycetes</taxon>
        <taxon>Micrococcales</taxon>
        <taxon>Microbacteriaceae</taxon>
        <taxon>Paramicrobacterium</taxon>
    </lineage>
</organism>
<name>A0ABX6YN58_9MICO</name>
<gene>
    <name evidence="1" type="ORF">HCR76_11770</name>
</gene>
<evidence type="ECO:0000313" key="2">
    <source>
        <dbReference type="Proteomes" id="UP000662814"/>
    </source>
</evidence>
<accession>A0ABX6YN58</accession>